<dbReference type="GO" id="GO:0012505">
    <property type="term" value="C:endomembrane system"/>
    <property type="evidence" value="ECO:0007669"/>
    <property type="project" value="UniProtKB-SubCell"/>
</dbReference>
<comment type="subcellular location">
    <subcellularLocation>
        <location evidence="1">Endomembrane system</location>
        <topology evidence="1">Multi-pass membrane protein</topology>
    </subcellularLocation>
</comment>
<dbReference type="GO" id="GO:0005765">
    <property type="term" value="C:lysosomal membrane"/>
    <property type="evidence" value="ECO:0007669"/>
    <property type="project" value="TreeGrafter"/>
</dbReference>
<evidence type="ECO:0000256" key="4">
    <source>
        <dbReference type="ARBA" id="ARBA00022989"/>
    </source>
</evidence>
<dbReference type="PANTHER" id="PTHR23510:SF3">
    <property type="entry name" value="MAJOR FACILITATOR SUPERFAMILY DOMAIN-CONTAINING PROTEIN 8"/>
    <property type="match status" value="1"/>
</dbReference>
<protein>
    <recommendedName>
        <fullName evidence="9">Major facilitator superfamily (MFS) profile domain-containing protein</fullName>
    </recommendedName>
</protein>
<evidence type="ECO:0000313" key="8">
    <source>
        <dbReference type="Proteomes" id="UP000008281"/>
    </source>
</evidence>
<gene>
    <name evidence="7" type="ORF">CRE_27457</name>
</gene>
<dbReference type="HOGENOM" id="CLU_027024_3_1_1"/>
<organism evidence="8">
    <name type="scientific">Caenorhabditis remanei</name>
    <name type="common">Caenorhabditis vulgaris</name>
    <dbReference type="NCBI Taxonomy" id="31234"/>
    <lineage>
        <taxon>Eukaryota</taxon>
        <taxon>Metazoa</taxon>
        <taxon>Ecdysozoa</taxon>
        <taxon>Nematoda</taxon>
        <taxon>Chromadorea</taxon>
        <taxon>Rhabditida</taxon>
        <taxon>Rhabditina</taxon>
        <taxon>Rhabditomorpha</taxon>
        <taxon>Rhabditoidea</taxon>
        <taxon>Rhabditidae</taxon>
        <taxon>Peloderinae</taxon>
        <taxon>Caenorhabditis</taxon>
    </lineage>
</organism>
<feature type="transmembrane region" description="Helical" evidence="6">
    <location>
        <begin position="310"/>
        <end position="332"/>
    </location>
</feature>
<dbReference type="InterPro" id="IPR036259">
    <property type="entry name" value="MFS_trans_sf"/>
</dbReference>
<dbReference type="OMA" id="VAIEIWH"/>
<keyword evidence="2" id="KW-0813">Transport</keyword>
<evidence type="ECO:0000256" key="3">
    <source>
        <dbReference type="ARBA" id="ARBA00022692"/>
    </source>
</evidence>
<evidence type="ECO:0008006" key="9">
    <source>
        <dbReference type="Google" id="ProtNLM"/>
    </source>
</evidence>
<sequence>MNSEKESNEDFPFIRVHQESNENERGEVHNFTIENTEKPTQETAWKSIYIGGLCSFIQTTQFTIFFPSMWPYILTLQPDLKQSSFGIVVAAYSLTQCIFSPLFGYWSNKIGQVRFPMIVGFIIMAFGNIVYLSLQHWPAYHLYVMMFSRLVAGAGSGNVSLLRAYASTASLSKDRSKAIACVSGGIAIGSMIGPGLQLLFTPLGTDGITVLGLKIDIYSAPALLCLVINTIGLLIVKFAFVEKHIQLVDQNAENGEEGEGKKNKLMNPCIVAISVCIFTRFTQQFINTTIESIDASYSMMMFSFEKEEAVAMNATMHTISGAIAAALYLCFIFTGVRKYIKNRIYTVISLAIPLAWILSTYPYNFYSNHVKIMGNGSDANCDFNKYTWCSDLTTVPIWAYYAGFILVFGISFSIMNITNTTLFSKVVGPRPQGTYQGIYQMAGSFGRMVAPLLMSTTYTFFGPRVPWLILIVNFVTVIAAWIVLREKMVPFEKYEAKRIQPNV</sequence>
<dbReference type="InParanoid" id="E3LNP7"/>
<dbReference type="Gene3D" id="1.20.1250.20">
    <property type="entry name" value="MFS general substrate transporter like domains"/>
    <property type="match status" value="1"/>
</dbReference>
<feature type="transmembrane region" description="Helical" evidence="6">
    <location>
        <begin position="220"/>
        <end position="240"/>
    </location>
</feature>
<feature type="transmembrane region" description="Helical" evidence="6">
    <location>
        <begin position="398"/>
        <end position="417"/>
    </location>
</feature>
<feature type="transmembrane region" description="Helical" evidence="6">
    <location>
        <begin position="85"/>
        <end position="106"/>
    </location>
</feature>
<dbReference type="InterPro" id="IPR051068">
    <property type="entry name" value="MFS_Domain-Containing_Protein"/>
</dbReference>
<dbReference type="SUPFAM" id="SSF103473">
    <property type="entry name" value="MFS general substrate transporter"/>
    <property type="match status" value="1"/>
</dbReference>
<dbReference type="EMBL" id="DS268412">
    <property type="protein sequence ID" value="EFP05585.1"/>
    <property type="molecule type" value="Genomic_DNA"/>
</dbReference>
<feature type="transmembrane region" description="Helical" evidence="6">
    <location>
        <begin position="140"/>
        <end position="166"/>
    </location>
</feature>
<dbReference type="GO" id="GO:0022857">
    <property type="term" value="F:transmembrane transporter activity"/>
    <property type="evidence" value="ECO:0007669"/>
    <property type="project" value="InterPro"/>
</dbReference>
<evidence type="ECO:0000256" key="5">
    <source>
        <dbReference type="ARBA" id="ARBA00023136"/>
    </source>
</evidence>
<dbReference type="Proteomes" id="UP000008281">
    <property type="component" value="Unassembled WGS sequence"/>
</dbReference>
<feature type="transmembrane region" description="Helical" evidence="6">
    <location>
        <begin position="113"/>
        <end position="134"/>
    </location>
</feature>
<dbReference type="OrthoDB" id="370281at2759"/>
<dbReference type="eggNOG" id="KOG2325">
    <property type="taxonomic scope" value="Eukaryota"/>
</dbReference>
<dbReference type="InterPro" id="IPR011701">
    <property type="entry name" value="MFS"/>
</dbReference>
<keyword evidence="8" id="KW-1185">Reference proteome</keyword>
<keyword evidence="3 6" id="KW-0812">Transmembrane</keyword>
<keyword evidence="5 6" id="KW-0472">Membrane</keyword>
<feature type="transmembrane region" description="Helical" evidence="6">
    <location>
        <begin position="48"/>
        <end position="73"/>
    </location>
</feature>
<evidence type="ECO:0000256" key="6">
    <source>
        <dbReference type="SAM" id="Phobius"/>
    </source>
</evidence>
<feature type="transmembrane region" description="Helical" evidence="6">
    <location>
        <begin position="467"/>
        <end position="484"/>
    </location>
</feature>
<feature type="transmembrane region" description="Helical" evidence="6">
    <location>
        <begin position="178"/>
        <end position="200"/>
    </location>
</feature>
<dbReference type="Pfam" id="PF07690">
    <property type="entry name" value="MFS_1"/>
    <property type="match status" value="2"/>
</dbReference>
<keyword evidence="4 6" id="KW-1133">Transmembrane helix</keyword>
<evidence type="ECO:0000313" key="7">
    <source>
        <dbReference type="EMBL" id="EFP05585.1"/>
    </source>
</evidence>
<dbReference type="STRING" id="31234.E3LNP7"/>
<dbReference type="PANTHER" id="PTHR23510">
    <property type="entry name" value="INNER MEMBRANE TRANSPORT PROTEIN YAJR"/>
    <property type="match status" value="1"/>
</dbReference>
<feature type="transmembrane region" description="Helical" evidence="6">
    <location>
        <begin position="269"/>
        <end position="290"/>
    </location>
</feature>
<dbReference type="CDD" id="cd17326">
    <property type="entry name" value="MFS_MFSD8"/>
    <property type="match status" value="1"/>
</dbReference>
<proteinExistence type="predicted"/>
<evidence type="ECO:0000256" key="1">
    <source>
        <dbReference type="ARBA" id="ARBA00004127"/>
    </source>
</evidence>
<dbReference type="AlphaFoldDB" id="E3LNP7"/>
<evidence type="ECO:0000256" key="2">
    <source>
        <dbReference type="ARBA" id="ARBA00022448"/>
    </source>
</evidence>
<feature type="transmembrane region" description="Helical" evidence="6">
    <location>
        <begin position="344"/>
        <end position="363"/>
    </location>
</feature>
<reference evidence="7" key="1">
    <citation type="submission" date="2007-07" db="EMBL/GenBank/DDBJ databases">
        <title>PCAP assembly of the Caenorhabditis remanei genome.</title>
        <authorList>
            <consortium name="The Caenorhabditis remanei Sequencing Consortium"/>
            <person name="Wilson R.K."/>
        </authorList>
    </citation>
    <scope>NUCLEOTIDE SEQUENCE [LARGE SCALE GENOMIC DNA]</scope>
    <source>
        <strain evidence="7">PB4641</strain>
    </source>
</reference>
<feature type="transmembrane region" description="Helical" evidence="6">
    <location>
        <begin position="438"/>
        <end position="461"/>
    </location>
</feature>
<name>E3LNP7_CAERE</name>
<accession>E3LNP7</accession>